<keyword evidence="8 13" id="KW-0472">Membrane</keyword>
<keyword evidence="4 13" id="KW-0812">Transmembrane</keyword>
<dbReference type="CDD" id="cd17318">
    <property type="entry name" value="MFS_SLC17"/>
    <property type="match status" value="1"/>
</dbReference>
<dbReference type="SUPFAM" id="SSF103473">
    <property type="entry name" value="MFS general substrate transporter"/>
    <property type="match status" value="1"/>
</dbReference>
<feature type="transmembrane region" description="Helical" evidence="13">
    <location>
        <begin position="218"/>
        <end position="238"/>
    </location>
</feature>
<dbReference type="InterPro" id="IPR036259">
    <property type="entry name" value="MFS_trans_sf"/>
</dbReference>
<dbReference type="GO" id="GO:0006814">
    <property type="term" value="P:sodium ion transport"/>
    <property type="evidence" value="ECO:0007669"/>
    <property type="project" value="UniProtKB-KW"/>
</dbReference>
<evidence type="ECO:0000256" key="3">
    <source>
        <dbReference type="ARBA" id="ARBA00022448"/>
    </source>
</evidence>
<dbReference type="PANTHER" id="PTHR11662:SF247">
    <property type="entry name" value="MAJOR FACILITATOR SUPERFAMILY (MFS) PROFILE DOMAIN-CONTAINING PROTEIN-RELATED"/>
    <property type="match status" value="1"/>
</dbReference>
<feature type="transmembrane region" description="Helical" evidence="13">
    <location>
        <begin position="322"/>
        <end position="344"/>
    </location>
</feature>
<dbReference type="FunFam" id="1.20.1250.20:FF:000003">
    <property type="entry name" value="Solute carrier family 17 member 3"/>
    <property type="match status" value="1"/>
</dbReference>
<keyword evidence="9" id="KW-0739">Sodium transport</keyword>
<feature type="transmembrane region" description="Helical" evidence="13">
    <location>
        <begin position="412"/>
        <end position="434"/>
    </location>
</feature>
<comment type="similarity">
    <text evidence="2">Belongs to the major facilitator superfamily. Sodium/anion cotransporter family.</text>
</comment>
<dbReference type="PANTHER" id="PTHR11662">
    <property type="entry name" value="SOLUTE CARRIER FAMILY 17"/>
    <property type="match status" value="1"/>
</dbReference>
<comment type="function">
    <text evidence="10">May be an inorganic phosphate cotransporter.</text>
</comment>
<evidence type="ECO:0000256" key="11">
    <source>
        <dbReference type="ARBA" id="ARBA00068450"/>
    </source>
</evidence>
<dbReference type="FunFam" id="1.20.1250.20:FF:000144">
    <property type="entry name" value="Picot, isoform B"/>
    <property type="match status" value="1"/>
</dbReference>
<feature type="transmembrane region" description="Helical" evidence="13">
    <location>
        <begin position="147"/>
        <end position="172"/>
    </location>
</feature>
<evidence type="ECO:0000256" key="7">
    <source>
        <dbReference type="ARBA" id="ARBA00023053"/>
    </source>
</evidence>
<organism evidence="15">
    <name type="scientific">Corethrella appendiculata</name>
    <dbReference type="NCBI Taxonomy" id="1370023"/>
    <lineage>
        <taxon>Eukaryota</taxon>
        <taxon>Metazoa</taxon>
        <taxon>Ecdysozoa</taxon>
        <taxon>Arthropoda</taxon>
        <taxon>Hexapoda</taxon>
        <taxon>Insecta</taxon>
        <taxon>Pterygota</taxon>
        <taxon>Neoptera</taxon>
        <taxon>Endopterygota</taxon>
        <taxon>Diptera</taxon>
        <taxon>Nematocera</taxon>
        <taxon>Culicoidea</taxon>
        <taxon>Chaoboridae</taxon>
        <taxon>Corethrella</taxon>
    </lineage>
</organism>
<evidence type="ECO:0000256" key="13">
    <source>
        <dbReference type="SAM" id="Phobius"/>
    </source>
</evidence>
<reference evidence="15" key="1">
    <citation type="journal article" date="2014" name="Insect Biochem. Mol. Biol.">
        <title>An insight into the sialome of the frog biting fly, Corethrella appendiculata.</title>
        <authorList>
            <person name="Ribeiro J.M.C."/>
            <person name="Chagas A.C."/>
            <person name="Pham V.M."/>
            <person name="Lounibos L.P."/>
            <person name="Calvo E."/>
        </authorList>
    </citation>
    <scope>NUCLEOTIDE SEQUENCE</scope>
    <source>
        <tissue evidence="15">Salivary glands</tissue>
    </source>
</reference>
<dbReference type="AlphaFoldDB" id="U5ETM3"/>
<keyword evidence="5" id="KW-0769">Symport</keyword>
<dbReference type="Gene3D" id="1.20.1250.20">
    <property type="entry name" value="MFS general substrate transporter like domains"/>
    <property type="match status" value="2"/>
</dbReference>
<feature type="transmembrane region" description="Helical" evidence="13">
    <location>
        <begin position="446"/>
        <end position="468"/>
    </location>
</feature>
<accession>U5ETM3</accession>
<feature type="transmembrane region" description="Helical" evidence="13">
    <location>
        <begin position="121"/>
        <end position="141"/>
    </location>
</feature>
<feature type="transmembrane region" description="Helical" evidence="13">
    <location>
        <begin position="380"/>
        <end position="400"/>
    </location>
</feature>
<keyword evidence="6 13" id="KW-1133">Transmembrane helix</keyword>
<evidence type="ECO:0000259" key="14">
    <source>
        <dbReference type="PROSITE" id="PS50850"/>
    </source>
</evidence>
<dbReference type="InterPro" id="IPR011701">
    <property type="entry name" value="MFS"/>
</dbReference>
<evidence type="ECO:0000256" key="2">
    <source>
        <dbReference type="ARBA" id="ARBA00008586"/>
    </source>
</evidence>
<evidence type="ECO:0000256" key="9">
    <source>
        <dbReference type="ARBA" id="ARBA00023201"/>
    </source>
</evidence>
<evidence type="ECO:0000256" key="8">
    <source>
        <dbReference type="ARBA" id="ARBA00023136"/>
    </source>
</evidence>
<comment type="subcellular location">
    <subcellularLocation>
        <location evidence="1">Membrane</location>
        <topology evidence="1">Multi-pass membrane protein</topology>
    </subcellularLocation>
</comment>
<keyword evidence="3" id="KW-0813">Transport</keyword>
<keyword evidence="7" id="KW-0915">Sodium</keyword>
<evidence type="ECO:0000256" key="10">
    <source>
        <dbReference type="ARBA" id="ARBA00054632"/>
    </source>
</evidence>
<dbReference type="GO" id="GO:0016020">
    <property type="term" value="C:membrane"/>
    <property type="evidence" value="ECO:0007669"/>
    <property type="project" value="UniProtKB-SubCell"/>
</dbReference>
<feature type="transmembrane region" description="Helical" evidence="13">
    <location>
        <begin position="20"/>
        <end position="39"/>
    </location>
</feature>
<evidence type="ECO:0000256" key="1">
    <source>
        <dbReference type="ARBA" id="ARBA00004141"/>
    </source>
</evidence>
<dbReference type="InterPro" id="IPR050382">
    <property type="entry name" value="MFS_Na/Anion_cotransporter"/>
</dbReference>
<feature type="transmembrane region" description="Helical" evidence="13">
    <location>
        <begin position="184"/>
        <end position="206"/>
    </location>
</feature>
<feature type="compositionally biased region" description="Low complexity" evidence="12">
    <location>
        <begin position="497"/>
        <end position="519"/>
    </location>
</feature>
<dbReference type="PROSITE" id="PS50850">
    <property type="entry name" value="MFS"/>
    <property type="match status" value="1"/>
</dbReference>
<dbReference type="Pfam" id="PF07690">
    <property type="entry name" value="MFS_1"/>
    <property type="match status" value="1"/>
</dbReference>
<evidence type="ECO:0000256" key="5">
    <source>
        <dbReference type="ARBA" id="ARBA00022847"/>
    </source>
</evidence>
<dbReference type="GO" id="GO:0015293">
    <property type="term" value="F:symporter activity"/>
    <property type="evidence" value="ECO:0007669"/>
    <property type="project" value="UniProtKB-KW"/>
</dbReference>
<protein>
    <recommendedName>
        <fullName evidence="11">Putative inorganic phosphate cotransporter</fullName>
    </recommendedName>
</protein>
<keyword evidence="9" id="KW-0406">Ion transport</keyword>
<evidence type="ECO:0000256" key="4">
    <source>
        <dbReference type="ARBA" id="ARBA00022692"/>
    </source>
</evidence>
<proteinExistence type="evidence at transcript level"/>
<feature type="domain" description="Major facilitator superfamily (MFS) profile" evidence="14">
    <location>
        <begin position="22"/>
        <end position="473"/>
    </location>
</feature>
<evidence type="ECO:0000256" key="12">
    <source>
        <dbReference type="SAM" id="MobiDB-lite"/>
    </source>
</evidence>
<feature type="region of interest" description="Disordered" evidence="12">
    <location>
        <begin position="494"/>
        <end position="530"/>
    </location>
</feature>
<dbReference type="InterPro" id="IPR020846">
    <property type="entry name" value="MFS_dom"/>
</dbReference>
<dbReference type="GO" id="GO:0006820">
    <property type="term" value="P:monoatomic anion transport"/>
    <property type="evidence" value="ECO:0007669"/>
    <property type="project" value="TreeGrafter"/>
</dbReference>
<dbReference type="EMBL" id="GANO01002715">
    <property type="protein sequence ID" value="JAB57156.1"/>
    <property type="molecule type" value="mRNA"/>
</dbReference>
<sequence>MTAVSKEYLADPAPKPEKKLGTRHFVTFMLFLGMANAYVMRTNMSVAIVAMVNHTALESDQEVFDDECPATDYGNDTGHHQQDGEFTWTSSLQGYILSSFFYGYVITQIPFGILSKRYGALHFLGWGMLINSVFAFLVPVSARYGGWGWLIVVRFIQGLGEGPIVPCTHALLAKWIPPNERSRMGAAVYAGAQFGTIVSMPLSGLLAEYGFDGGWPSIFYVFGVIGVIWSILFIWLVYEDPSVDPNIEESERKYIMSSLWGTAKITSPPIPYRAILTSLPFYAILFAHMGQNYGYEMLMTELPTYMKQVLRFSIKDNGILSALPYLAMWLFSIFISWVADWMISSNRFSHTATRKIINSIGQYGPAVCLIAASYTGCDRILTVALLTIGVGLNGGIYSGFKINHLDLTPRFAGILMAFTNCTANLAGLLAPITAGNLIEGKPTMGQWQIVFFIAAGIYLFCATFYNVFGTGKRQPWDNPANDVVQPTIIQPIDQSHNGITNGTTTTSNGTTTTSNGTTIPAHRTTNETNH</sequence>
<feature type="transmembrane region" description="Helical" evidence="13">
    <location>
        <begin position="95"/>
        <end position="114"/>
    </location>
</feature>
<name>U5ETM3_9DIPT</name>
<evidence type="ECO:0000313" key="15">
    <source>
        <dbReference type="EMBL" id="JAB57156.1"/>
    </source>
</evidence>
<evidence type="ECO:0000256" key="6">
    <source>
        <dbReference type="ARBA" id="ARBA00022989"/>
    </source>
</evidence>